<dbReference type="AlphaFoldDB" id="A0A1G9M1P8"/>
<dbReference type="RefSeq" id="WP_090697867.1">
    <property type="nucleotide sequence ID" value="NZ_FNHH01000001.1"/>
</dbReference>
<feature type="transmembrane region" description="Helical" evidence="1">
    <location>
        <begin position="79"/>
        <end position="98"/>
    </location>
</feature>
<keyword evidence="3" id="KW-1185">Reference proteome</keyword>
<sequence length="139" mass="14814">MNTKTLIIGIAGGIVVFLTGFLIYGVLMMEYFVSNMSSFPGFTKDPMEIWAIAAGNIIWGILLAYVFNLGGLSSGGRGALHGAILFFLFSLGMNIVSYGQYNLYSLPLSLVDALCMAILGCTGGAFTGWLLCRTSTKTA</sequence>
<dbReference type="OrthoDB" id="1437499at2"/>
<organism evidence="2 3">
    <name type="scientific">Daejeonella rubra</name>
    <dbReference type="NCBI Taxonomy" id="990371"/>
    <lineage>
        <taxon>Bacteria</taxon>
        <taxon>Pseudomonadati</taxon>
        <taxon>Bacteroidota</taxon>
        <taxon>Sphingobacteriia</taxon>
        <taxon>Sphingobacteriales</taxon>
        <taxon>Sphingobacteriaceae</taxon>
        <taxon>Daejeonella</taxon>
    </lineage>
</organism>
<keyword evidence="1" id="KW-0472">Membrane</keyword>
<protein>
    <submittedName>
        <fullName evidence="2">Uncharacterized protein</fullName>
    </submittedName>
</protein>
<evidence type="ECO:0000313" key="2">
    <source>
        <dbReference type="EMBL" id="SDL67847.1"/>
    </source>
</evidence>
<feature type="transmembrane region" description="Helical" evidence="1">
    <location>
        <begin position="49"/>
        <end position="67"/>
    </location>
</feature>
<keyword evidence="1" id="KW-1133">Transmembrane helix</keyword>
<evidence type="ECO:0000313" key="3">
    <source>
        <dbReference type="Proteomes" id="UP000199226"/>
    </source>
</evidence>
<feature type="transmembrane region" description="Helical" evidence="1">
    <location>
        <begin position="7"/>
        <end position="29"/>
    </location>
</feature>
<evidence type="ECO:0000256" key="1">
    <source>
        <dbReference type="SAM" id="Phobius"/>
    </source>
</evidence>
<keyword evidence="1" id="KW-0812">Transmembrane</keyword>
<feature type="transmembrane region" description="Helical" evidence="1">
    <location>
        <begin position="110"/>
        <end position="132"/>
    </location>
</feature>
<dbReference type="EMBL" id="FNHH01000001">
    <property type="protein sequence ID" value="SDL67847.1"/>
    <property type="molecule type" value="Genomic_DNA"/>
</dbReference>
<accession>A0A1G9M1P8</accession>
<gene>
    <name evidence="2" type="ORF">SAMN05421813_101180</name>
</gene>
<reference evidence="3" key="1">
    <citation type="submission" date="2016-10" db="EMBL/GenBank/DDBJ databases">
        <authorList>
            <person name="Varghese N."/>
            <person name="Submissions S."/>
        </authorList>
    </citation>
    <scope>NUCLEOTIDE SEQUENCE [LARGE SCALE GENOMIC DNA]</scope>
    <source>
        <strain evidence="3">DSM 24536</strain>
    </source>
</reference>
<proteinExistence type="predicted"/>
<dbReference type="Proteomes" id="UP000199226">
    <property type="component" value="Unassembled WGS sequence"/>
</dbReference>
<name>A0A1G9M1P8_9SPHI</name>